<dbReference type="Proteomes" id="UP000008383">
    <property type="component" value="Unassembled WGS sequence"/>
</dbReference>
<organism evidence="2 3">
    <name type="scientific">Trichophyton verrucosum (strain HKI 0517)</name>
    <dbReference type="NCBI Taxonomy" id="663202"/>
    <lineage>
        <taxon>Eukaryota</taxon>
        <taxon>Fungi</taxon>
        <taxon>Dikarya</taxon>
        <taxon>Ascomycota</taxon>
        <taxon>Pezizomycotina</taxon>
        <taxon>Eurotiomycetes</taxon>
        <taxon>Eurotiomycetidae</taxon>
        <taxon>Onygenales</taxon>
        <taxon>Arthrodermataceae</taxon>
        <taxon>Trichophyton</taxon>
    </lineage>
</organism>
<dbReference type="GeneID" id="9583704"/>
<dbReference type="AlphaFoldDB" id="D4DG56"/>
<feature type="region of interest" description="Disordered" evidence="1">
    <location>
        <begin position="79"/>
        <end position="100"/>
    </location>
</feature>
<dbReference type="Gene3D" id="1.25.10.10">
    <property type="entry name" value="Leucine-rich Repeat Variant"/>
    <property type="match status" value="1"/>
</dbReference>
<sequence length="484" mass="53632">MTRHRPVKREEEKERKEEKKGGEEKLETTRQMLRSLSMDAQAAELIRLREAAAVERKQLLWKEERISILEEAIAANLRREGPTNPTGDPAPAAAAAQPTLAAEVGMPEASDEDWVCDILVDISAFGKELSFFAFVAGFKDKIETKRATSSAAATSRRFGPLLEETNTREETDGGQEETSHRALFPVPTRFMMEALLAHSFDYLSSYDQGKIRKGLRQVEGLLAQICLSRSKLTAAEKRRSMIPLDSTPSPPKSTSELSDDPAYREFYKLQDGFQWNVALRLISCLEHLLGRGSNGTNDLLIVSALDLIQGILLLHPPSRALFAREIYMNILLDLLEPANCPAIQSATLLTLVTALLDTPTNTRTFEELDGLLTITSLFKLRSTSREVKLKLVEFLYFYLMPETPQLPVVNASAPNTAAGLQRSPSKHGGPTSRSVDAPGRRRSAASADTKTTEEKQNLLGRYLSNVEDLVEDLKETAPFGSAVF</sequence>
<feature type="region of interest" description="Disordered" evidence="1">
    <location>
        <begin position="149"/>
        <end position="179"/>
    </location>
</feature>
<name>D4DG56_TRIVH</name>
<feature type="region of interest" description="Disordered" evidence="1">
    <location>
        <begin position="416"/>
        <end position="456"/>
    </location>
</feature>
<evidence type="ECO:0000313" key="3">
    <source>
        <dbReference type="Proteomes" id="UP000008383"/>
    </source>
</evidence>
<dbReference type="Pfam" id="PF08045">
    <property type="entry name" value="CDC14"/>
    <property type="match status" value="1"/>
</dbReference>
<dbReference type="OrthoDB" id="5357220at2759"/>
<dbReference type="EMBL" id="ACYE01000347">
    <property type="protein sequence ID" value="EFE39157.1"/>
    <property type="molecule type" value="Genomic_DNA"/>
</dbReference>
<feature type="compositionally biased region" description="Basic and acidic residues" evidence="1">
    <location>
        <begin position="8"/>
        <end position="28"/>
    </location>
</feature>
<feature type="region of interest" description="Disordered" evidence="1">
    <location>
        <begin position="1"/>
        <end position="30"/>
    </location>
</feature>
<dbReference type="InterPro" id="IPR012535">
    <property type="entry name" value="Cell_div_Cdc14"/>
</dbReference>
<reference evidence="3" key="1">
    <citation type="journal article" date="2011" name="Genome Biol.">
        <title>Comparative and functional genomics provide insights into the pathogenicity of dermatophytic fungi.</title>
        <authorList>
            <person name="Burmester A."/>
            <person name="Shelest E."/>
            <person name="Gloeckner G."/>
            <person name="Heddergott C."/>
            <person name="Schindler S."/>
            <person name="Staib P."/>
            <person name="Heidel A."/>
            <person name="Felder M."/>
            <person name="Petzold A."/>
            <person name="Szafranski K."/>
            <person name="Feuermann M."/>
            <person name="Pedruzzi I."/>
            <person name="Priebe S."/>
            <person name="Groth M."/>
            <person name="Winkler R."/>
            <person name="Li W."/>
            <person name="Kniemeyer O."/>
            <person name="Schroeckh V."/>
            <person name="Hertweck C."/>
            <person name="Hube B."/>
            <person name="White T.C."/>
            <person name="Platzer M."/>
            <person name="Guthke R."/>
            <person name="Heitman J."/>
            <person name="Woestemeyer J."/>
            <person name="Zipfel P.F."/>
            <person name="Monod M."/>
            <person name="Brakhage A.A."/>
        </authorList>
    </citation>
    <scope>NUCLEOTIDE SEQUENCE [LARGE SCALE GENOMIC DNA]</scope>
    <source>
        <strain evidence="3">HKI 0517</strain>
    </source>
</reference>
<keyword evidence="3" id="KW-1185">Reference proteome</keyword>
<dbReference type="KEGG" id="tve:TRV_06158"/>
<proteinExistence type="predicted"/>
<feature type="region of interest" description="Disordered" evidence="1">
    <location>
        <begin position="238"/>
        <end position="259"/>
    </location>
</feature>
<evidence type="ECO:0008006" key="4">
    <source>
        <dbReference type="Google" id="ProtNLM"/>
    </source>
</evidence>
<dbReference type="InterPro" id="IPR011989">
    <property type="entry name" value="ARM-like"/>
</dbReference>
<dbReference type="RefSeq" id="XP_003019781.1">
    <property type="nucleotide sequence ID" value="XM_003019735.1"/>
</dbReference>
<comment type="caution">
    <text evidence="2">The sequence shown here is derived from an EMBL/GenBank/DDBJ whole genome shotgun (WGS) entry which is preliminary data.</text>
</comment>
<gene>
    <name evidence="2" type="ORF">TRV_06158</name>
</gene>
<feature type="compositionally biased region" description="Low complexity" evidence="1">
    <location>
        <begin position="82"/>
        <end position="100"/>
    </location>
</feature>
<dbReference type="PANTHER" id="PTHR34065:SF1">
    <property type="entry name" value="CELL DIVISION CONTROL PROTEIN 14"/>
    <property type="match status" value="1"/>
</dbReference>
<protein>
    <recommendedName>
        <fullName evidence="4">Cell division control protein 14</fullName>
    </recommendedName>
</protein>
<evidence type="ECO:0000256" key="1">
    <source>
        <dbReference type="SAM" id="MobiDB-lite"/>
    </source>
</evidence>
<dbReference type="PANTHER" id="PTHR34065">
    <property type="entry name" value="CELL DIVISION CONTROL PROTEIN 14"/>
    <property type="match status" value="1"/>
</dbReference>
<evidence type="ECO:0000313" key="2">
    <source>
        <dbReference type="EMBL" id="EFE39157.1"/>
    </source>
</evidence>
<dbReference type="HOGENOM" id="CLU_564045_0_0_1"/>
<accession>D4DG56</accession>